<keyword evidence="1" id="KW-0472">Membrane</keyword>
<sequence length="82" mass="9584">MSYLDRISRSLPLMVVLLQGGLCIVLGLMHLHLTHNRSLTVLRNWRVIRRSVHLLECMYSEQQVWMQALGKVPSLYRIIARV</sequence>
<dbReference type="Proteomes" id="UP000325434">
    <property type="component" value="Unassembled WGS sequence"/>
</dbReference>
<dbReference type="AlphaFoldDB" id="A0A5N6HGZ3"/>
<evidence type="ECO:0000256" key="1">
    <source>
        <dbReference type="SAM" id="Phobius"/>
    </source>
</evidence>
<organism evidence="2">
    <name type="scientific">Aspergillus flavus</name>
    <dbReference type="NCBI Taxonomy" id="5059"/>
    <lineage>
        <taxon>Eukaryota</taxon>
        <taxon>Fungi</taxon>
        <taxon>Dikarya</taxon>
        <taxon>Ascomycota</taxon>
        <taxon>Pezizomycotina</taxon>
        <taxon>Eurotiomycetes</taxon>
        <taxon>Eurotiomycetidae</taxon>
        <taxon>Eurotiales</taxon>
        <taxon>Aspergillaceae</taxon>
        <taxon>Aspergillus</taxon>
        <taxon>Aspergillus subgen. Circumdati</taxon>
    </lineage>
</organism>
<keyword evidence="1" id="KW-1133">Transmembrane helix</keyword>
<evidence type="ECO:0000313" key="2">
    <source>
        <dbReference type="EMBL" id="KAB8251913.1"/>
    </source>
</evidence>
<reference evidence="2" key="1">
    <citation type="submission" date="2019-04" db="EMBL/GenBank/DDBJ databases">
        <title>Friends and foes A comparative genomics study of 23 Aspergillus species from section Flavi.</title>
        <authorList>
            <consortium name="DOE Joint Genome Institute"/>
            <person name="Kjaerbolling I."/>
            <person name="Vesth T."/>
            <person name="Frisvad J.C."/>
            <person name="Nybo J.L."/>
            <person name="Theobald S."/>
            <person name="Kildgaard S."/>
            <person name="Isbrandt T."/>
            <person name="Kuo A."/>
            <person name="Sato A."/>
            <person name="Lyhne E.K."/>
            <person name="Kogle M.E."/>
            <person name="Wiebenga A."/>
            <person name="Kun R.S."/>
            <person name="Lubbers R.J."/>
            <person name="Makela M.R."/>
            <person name="Barry K."/>
            <person name="Chovatia M."/>
            <person name="Clum A."/>
            <person name="Daum C."/>
            <person name="Haridas S."/>
            <person name="He G."/>
            <person name="LaButti K."/>
            <person name="Lipzen A."/>
            <person name="Mondo S."/>
            <person name="Riley R."/>
            <person name="Salamov A."/>
            <person name="Simmons B.A."/>
            <person name="Magnuson J.K."/>
            <person name="Henrissat B."/>
            <person name="Mortensen U.H."/>
            <person name="Larsen T.O."/>
            <person name="Devries R.P."/>
            <person name="Grigoriev I.V."/>
            <person name="Machida M."/>
            <person name="Baker S.E."/>
            <person name="Andersen M.R."/>
        </authorList>
    </citation>
    <scope>NUCLEOTIDE SEQUENCE [LARGE SCALE GENOMIC DNA]</scope>
    <source>
        <strain evidence="2">CBS 121.62</strain>
    </source>
</reference>
<dbReference type="EMBL" id="ML734557">
    <property type="protein sequence ID" value="KAB8251913.1"/>
    <property type="molecule type" value="Genomic_DNA"/>
</dbReference>
<proteinExistence type="predicted"/>
<feature type="transmembrane region" description="Helical" evidence="1">
    <location>
        <begin position="12"/>
        <end position="33"/>
    </location>
</feature>
<accession>A0A5N6HGZ3</accession>
<keyword evidence="1" id="KW-0812">Transmembrane</keyword>
<gene>
    <name evidence="2" type="ORF">BDV35DRAFT_337567</name>
</gene>
<name>A0A5N6HGZ3_ASPFL</name>
<protein>
    <submittedName>
        <fullName evidence="2">Uncharacterized protein</fullName>
    </submittedName>
</protein>